<dbReference type="PANTHER" id="PTHR30055:SF234">
    <property type="entry name" value="HTH-TYPE TRANSCRIPTIONAL REGULATOR BETI"/>
    <property type="match status" value="1"/>
</dbReference>
<evidence type="ECO:0000259" key="5">
    <source>
        <dbReference type="Pfam" id="PF13305"/>
    </source>
</evidence>
<dbReference type="EMBL" id="JACWMS010000003">
    <property type="protein sequence ID" value="MBD1320986.1"/>
    <property type="molecule type" value="Genomic_DNA"/>
</dbReference>
<accession>A0ABR7WEL9</accession>
<evidence type="ECO:0000313" key="6">
    <source>
        <dbReference type="EMBL" id="MBD1320986.1"/>
    </source>
</evidence>
<name>A0ABR7WEL9_9ACTN</name>
<protein>
    <submittedName>
        <fullName evidence="6">WHG domain-containing protein</fullName>
    </submittedName>
</protein>
<evidence type="ECO:0000256" key="3">
    <source>
        <dbReference type="ARBA" id="ARBA00023163"/>
    </source>
</evidence>
<evidence type="ECO:0000259" key="4">
    <source>
        <dbReference type="Pfam" id="PF00440"/>
    </source>
</evidence>
<dbReference type="InterPro" id="IPR025996">
    <property type="entry name" value="MT1864/Rv1816-like_C"/>
</dbReference>
<keyword evidence="1" id="KW-0805">Transcription regulation</keyword>
<dbReference type="InterPro" id="IPR050109">
    <property type="entry name" value="HTH-type_TetR-like_transc_reg"/>
</dbReference>
<organism evidence="6 7">
    <name type="scientific">Gordonia hankookensis</name>
    <dbReference type="NCBI Taxonomy" id="589403"/>
    <lineage>
        <taxon>Bacteria</taxon>
        <taxon>Bacillati</taxon>
        <taxon>Actinomycetota</taxon>
        <taxon>Actinomycetes</taxon>
        <taxon>Mycobacteriales</taxon>
        <taxon>Gordoniaceae</taxon>
        <taxon>Gordonia</taxon>
    </lineage>
</organism>
<keyword evidence="3" id="KW-0804">Transcription</keyword>
<dbReference type="InterPro" id="IPR036271">
    <property type="entry name" value="Tet_transcr_reg_TetR-rel_C_sf"/>
</dbReference>
<dbReference type="RefSeq" id="WP_164308399.1">
    <property type="nucleotide sequence ID" value="NZ_BAABAD010000005.1"/>
</dbReference>
<sequence>MGVRERKARDKQERERKIVDCARSIADREGWAAVTTRRLAGEIEYSPPVLYGHFPDGRDGIVSAVALAGFADFTTVMRQALDGADATDRLGAFIEAYLAFAAENPATYEAMFSMQLGVQFAHDSTPSELRTAFDVLVDAVGGQHADDAGTRAELLWCALHGMSTLTHGHRLSPGNRRRRVDALAGLFDPTR</sequence>
<dbReference type="InterPro" id="IPR009057">
    <property type="entry name" value="Homeodomain-like_sf"/>
</dbReference>
<dbReference type="Gene3D" id="1.10.357.10">
    <property type="entry name" value="Tetracycline Repressor, domain 2"/>
    <property type="match status" value="1"/>
</dbReference>
<dbReference type="Pfam" id="PF13305">
    <property type="entry name" value="TetR_C_33"/>
    <property type="match status" value="1"/>
</dbReference>
<keyword evidence="2" id="KW-0238">DNA-binding</keyword>
<dbReference type="SUPFAM" id="SSF48498">
    <property type="entry name" value="Tetracyclin repressor-like, C-terminal domain"/>
    <property type="match status" value="1"/>
</dbReference>
<evidence type="ECO:0000256" key="1">
    <source>
        <dbReference type="ARBA" id="ARBA00023015"/>
    </source>
</evidence>
<proteinExistence type="predicted"/>
<dbReference type="Proteomes" id="UP000602395">
    <property type="component" value="Unassembled WGS sequence"/>
</dbReference>
<reference evidence="6 7" key="1">
    <citation type="submission" date="2020-09" db="EMBL/GenBank/DDBJ databases">
        <title>Novel species in genus Gordonia.</title>
        <authorList>
            <person name="Zhang G."/>
        </authorList>
    </citation>
    <scope>NUCLEOTIDE SEQUENCE [LARGE SCALE GENOMIC DNA]</scope>
    <source>
        <strain evidence="6 7">ON-33</strain>
    </source>
</reference>
<dbReference type="InterPro" id="IPR001647">
    <property type="entry name" value="HTH_TetR"/>
</dbReference>
<dbReference type="PANTHER" id="PTHR30055">
    <property type="entry name" value="HTH-TYPE TRANSCRIPTIONAL REGULATOR RUTR"/>
    <property type="match status" value="1"/>
</dbReference>
<comment type="caution">
    <text evidence="6">The sequence shown here is derived from an EMBL/GenBank/DDBJ whole genome shotgun (WGS) entry which is preliminary data.</text>
</comment>
<keyword evidence="7" id="KW-1185">Reference proteome</keyword>
<dbReference type="Pfam" id="PF00440">
    <property type="entry name" value="TetR_N"/>
    <property type="match status" value="1"/>
</dbReference>
<evidence type="ECO:0000313" key="7">
    <source>
        <dbReference type="Proteomes" id="UP000602395"/>
    </source>
</evidence>
<feature type="domain" description="HTH-type transcriptional regulator MT1864/Rv1816-like C-terminal" evidence="5">
    <location>
        <begin position="92"/>
        <end position="176"/>
    </location>
</feature>
<evidence type="ECO:0000256" key="2">
    <source>
        <dbReference type="ARBA" id="ARBA00023125"/>
    </source>
</evidence>
<feature type="domain" description="HTH tetR-type" evidence="4">
    <location>
        <begin position="18"/>
        <end position="64"/>
    </location>
</feature>
<gene>
    <name evidence="6" type="ORF">IDF66_15475</name>
</gene>
<dbReference type="SUPFAM" id="SSF46689">
    <property type="entry name" value="Homeodomain-like"/>
    <property type="match status" value="1"/>
</dbReference>